<dbReference type="Proteomes" id="UP000694540">
    <property type="component" value="Unplaced"/>
</dbReference>
<dbReference type="InterPro" id="IPR015274">
    <property type="entry name" value="CD4-extracel"/>
</dbReference>
<dbReference type="GO" id="GO:0015026">
    <property type="term" value="F:coreceptor activity"/>
    <property type="evidence" value="ECO:0007669"/>
    <property type="project" value="InterPro"/>
</dbReference>
<dbReference type="InterPro" id="IPR021963">
    <property type="entry name" value="Tcell_CD4_Cterm"/>
</dbReference>
<dbReference type="InterPro" id="IPR000973">
    <property type="entry name" value="CD4"/>
</dbReference>
<organism evidence="16 17">
    <name type="scientific">Catagonus wagneri</name>
    <name type="common">Chacoan peccary</name>
    <dbReference type="NCBI Taxonomy" id="51154"/>
    <lineage>
        <taxon>Eukaryota</taxon>
        <taxon>Metazoa</taxon>
        <taxon>Chordata</taxon>
        <taxon>Craniata</taxon>
        <taxon>Vertebrata</taxon>
        <taxon>Euteleostomi</taxon>
        <taxon>Mammalia</taxon>
        <taxon>Eutheria</taxon>
        <taxon>Laurasiatheria</taxon>
        <taxon>Artiodactyla</taxon>
        <taxon>Suina</taxon>
        <taxon>Tayassuidae</taxon>
        <taxon>Catagonus</taxon>
    </lineage>
</organism>
<feature type="domain" description="T cell CD4 receptor C-terminal region" evidence="15">
    <location>
        <begin position="128"/>
        <end position="174"/>
    </location>
</feature>
<evidence type="ECO:0000256" key="9">
    <source>
        <dbReference type="ARBA" id="ARBA00023157"/>
    </source>
</evidence>
<evidence type="ECO:0000256" key="8">
    <source>
        <dbReference type="ARBA" id="ARBA00023136"/>
    </source>
</evidence>
<keyword evidence="8 12" id="KW-0472">Membrane</keyword>
<evidence type="ECO:0000256" key="11">
    <source>
        <dbReference type="ARBA" id="ARBA00023319"/>
    </source>
</evidence>
<keyword evidence="7 12" id="KW-1133">Transmembrane helix</keyword>
<dbReference type="Gene3D" id="1.20.5.900">
    <property type="entry name" value="transmembrane domain of human cd4"/>
    <property type="match status" value="1"/>
</dbReference>
<proteinExistence type="predicted"/>
<feature type="domain" description="CD4 extracellular" evidence="14">
    <location>
        <begin position="1"/>
        <end position="41"/>
    </location>
</feature>
<dbReference type="FunFam" id="2.60.40.10:FF:001204">
    <property type="entry name" value="T-cell surface glycoprotein CD4"/>
    <property type="match status" value="1"/>
</dbReference>
<dbReference type="Pfam" id="PF05790">
    <property type="entry name" value="C2-set"/>
    <property type="match status" value="1"/>
</dbReference>
<evidence type="ECO:0008006" key="18">
    <source>
        <dbReference type="Google" id="ProtNLM"/>
    </source>
</evidence>
<evidence type="ECO:0000259" key="14">
    <source>
        <dbReference type="Pfam" id="PF09191"/>
    </source>
</evidence>
<evidence type="ECO:0000256" key="2">
    <source>
        <dbReference type="ARBA" id="ARBA00022475"/>
    </source>
</evidence>
<dbReference type="Pfam" id="PF12104">
    <property type="entry name" value="Tcell_CD4_C"/>
    <property type="match status" value="1"/>
</dbReference>
<keyword evidence="4 12" id="KW-0812">Transmembrane</keyword>
<accession>A0A8C3YE29</accession>
<keyword evidence="17" id="KW-1185">Reference proteome</keyword>
<dbReference type="PANTHER" id="PTHR11422:SF0">
    <property type="entry name" value="T-CELL SURFACE GLYCOPROTEIN CD4"/>
    <property type="match status" value="1"/>
</dbReference>
<evidence type="ECO:0000256" key="10">
    <source>
        <dbReference type="ARBA" id="ARBA00023180"/>
    </source>
</evidence>
<dbReference type="InterPro" id="IPR008424">
    <property type="entry name" value="Ig_C2-set"/>
</dbReference>
<name>A0A8C3YE29_9CETA</name>
<reference evidence="16" key="1">
    <citation type="submission" date="2025-08" db="UniProtKB">
        <authorList>
            <consortium name="Ensembl"/>
        </authorList>
    </citation>
    <scope>IDENTIFICATION</scope>
</reference>
<dbReference type="InterPro" id="IPR036179">
    <property type="entry name" value="Ig-like_dom_sf"/>
</dbReference>
<keyword evidence="5" id="KW-0732">Signal</keyword>
<evidence type="ECO:0000256" key="5">
    <source>
        <dbReference type="ARBA" id="ARBA00022729"/>
    </source>
</evidence>
<dbReference type="AlphaFoldDB" id="A0A8C3YE29"/>
<dbReference type="GeneTree" id="ENSGT00390000001745"/>
<reference evidence="16" key="2">
    <citation type="submission" date="2025-09" db="UniProtKB">
        <authorList>
            <consortium name="Ensembl"/>
        </authorList>
    </citation>
    <scope>IDENTIFICATION</scope>
</reference>
<evidence type="ECO:0000259" key="13">
    <source>
        <dbReference type="Pfam" id="PF05790"/>
    </source>
</evidence>
<comment type="subcellular location">
    <subcellularLocation>
        <location evidence="1">Cell membrane</location>
        <topology evidence="1">Single-pass type I membrane protein</topology>
    </subcellularLocation>
</comment>
<dbReference type="GO" id="GO:0007155">
    <property type="term" value="P:cell adhesion"/>
    <property type="evidence" value="ECO:0007669"/>
    <property type="project" value="InterPro"/>
</dbReference>
<evidence type="ECO:0000256" key="4">
    <source>
        <dbReference type="ARBA" id="ARBA00022692"/>
    </source>
</evidence>
<dbReference type="PANTHER" id="PTHR11422">
    <property type="entry name" value="T-CELL SURFACE GLYCOPROTEIN CD4"/>
    <property type="match status" value="1"/>
</dbReference>
<dbReference type="Pfam" id="PF09191">
    <property type="entry name" value="CD4-extracel"/>
    <property type="match status" value="1"/>
</dbReference>
<dbReference type="SUPFAM" id="SSF48726">
    <property type="entry name" value="Immunoglobulin"/>
    <property type="match status" value="2"/>
</dbReference>
<keyword evidence="10" id="KW-0325">Glycoprotein</keyword>
<evidence type="ECO:0000256" key="1">
    <source>
        <dbReference type="ARBA" id="ARBA00004251"/>
    </source>
</evidence>
<keyword evidence="3" id="KW-0597">Phosphoprotein</keyword>
<evidence type="ECO:0000256" key="7">
    <source>
        <dbReference type="ARBA" id="ARBA00022989"/>
    </source>
</evidence>
<evidence type="ECO:0000256" key="12">
    <source>
        <dbReference type="SAM" id="Phobius"/>
    </source>
</evidence>
<dbReference type="Gene3D" id="2.60.40.10">
    <property type="entry name" value="Immunoglobulins"/>
    <property type="match status" value="2"/>
</dbReference>
<dbReference type="GO" id="GO:0005886">
    <property type="term" value="C:plasma membrane"/>
    <property type="evidence" value="ECO:0007669"/>
    <property type="project" value="UniProtKB-SubCell"/>
</dbReference>
<sequence length="174" mass="19417">MAEKLPLQITLPQALPKCAGSGNLNLVLSKGTLQREVNLVVMRVTKSKNNVTCEVLGPTPPKLVLSLKLGNQTVKVSDQQKLLTVLDPEVGMWQCLLRDKDKVLLESQVEVLPTVFTRAWPKLLAFVLGGIAGLLLLTGFCIFCVKCWHRRRQAERMSQIKRLLSEKKTCQCPQ</sequence>
<dbReference type="Ensembl" id="ENSCWAT00000006024.1">
    <property type="protein sequence ID" value="ENSCWAP00000005572.1"/>
    <property type="gene ID" value="ENSCWAG00000004287.1"/>
</dbReference>
<keyword evidence="2" id="KW-1003">Cell membrane</keyword>
<evidence type="ECO:0000256" key="3">
    <source>
        <dbReference type="ARBA" id="ARBA00022553"/>
    </source>
</evidence>
<feature type="domain" description="Immunoglobulin C2-set" evidence="13">
    <location>
        <begin position="42"/>
        <end position="114"/>
    </location>
</feature>
<keyword evidence="9" id="KW-1015">Disulfide bond</keyword>
<dbReference type="PRINTS" id="PR00692">
    <property type="entry name" value="CD4TCANTIGEN"/>
</dbReference>
<evidence type="ECO:0000313" key="16">
    <source>
        <dbReference type="Ensembl" id="ENSCWAP00000005572.1"/>
    </source>
</evidence>
<feature type="transmembrane region" description="Helical" evidence="12">
    <location>
        <begin position="123"/>
        <end position="148"/>
    </location>
</feature>
<dbReference type="CDD" id="cd22570">
    <property type="entry name" value="CD4_CD"/>
    <property type="match status" value="1"/>
</dbReference>
<dbReference type="GO" id="GO:0006955">
    <property type="term" value="P:immune response"/>
    <property type="evidence" value="ECO:0007669"/>
    <property type="project" value="InterPro"/>
</dbReference>
<keyword evidence="11" id="KW-0393">Immunoglobulin domain</keyword>
<protein>
    <recommendedName>
        <fullName evidence="18">T-cell surface glycoprotein CD4</fullName>
    </recommendedName>
</protein>
<keyword evidence="6" id="KW-0677">Repeat</keyword>
<evidence type="ECO:0000256" key="6">
    <source>
        <dbReference type="ARBA" id="ARBA00022737"/>
    </source>
</evidence>
<evidence type="ECO:0000259" key="15">
    <source>
        <dbReference type="Pfam" id="PF12104"/>
    </source>
</evidence>
<dbReference type="InterPro" id="IPR013783">
    <property type="entry name" value="Ig-like_fold"/>
</dbReference>
<evidence type="ECO:0000313" key="17">
    <source>
        <dbReference type="Proteomes" id="UP000694540"/>
    </source>
</evidence>
<dbReference type="FunFam" id="1.20.5.900:FF:000001">
    <property type="entry name" value="T-cell surface glycoprotein CD4"/>
    <property type="match status" value="1"/>
</dbReference>